<reference evidence="2" key="1">
    <citation type="journal article" date="2016" name="Nature">
        <title>Genome evolution in the allotetraploid frog Xenopus laevis.</title>
        <authorList>
            <person name="Session A.M."/>
            <person name="Uno Y."/>
            <person name="Kwon T."/>
            <person name="Chapman J.A."/>
            <person name="Toyoda A."/>
            <person name="Takahashi S."/>
            <person name="Fukui A."/>
            <person name="Hikosaka A."/>
            <person name="Suzuki A."/>
            <person name="Kondo M."/>
            <person name="van Heeringen S.J."/>
            <person name="Quigley I."/>
            <person name="Heinz S."/>
            <person name="Ogino H."/>
            <person name="Ochi H."/>
            <person name="Hellsten U."/>
            <person name="Lyons J.B."/>
            <person name="Simakov O."/>
            <person name="Putnam N."/>
            <person name="Stites J."/>
            <person name="Kuroki Y."/>
            <person name="Tanaka T."/>
            <person name="Michiue T."/>
            <person name="Watanabe M."/>
            <person name="Bogdanovic O."/>
            <person name="Lister R."/>
            <person name="Georgiou G."/>
            <person name="Paranjpe S.S."/>
            <person name="van Kruijsbergen I."/>
            <person name="Shu S."/>
            <person name="Carlson J."/>
            <person name="Kinoshita T."/>
            <person name="Ohta Y."/>
            <person name="Mawaribuchi S."/>
            <person name="Jenkins J."/>
            <person name="Grimwood J."/>
            <person name="Schmutz J."/>
            <person name="Mitros T."/>
            <person name="Mozaffari S.V."/>
            <person name="Suzuki Y."/>
            <person name="Haramoto Y."/>
            <person name="Yamamoto T.S."/>
            <person name="Takagi C."/>
            <person name="Heald R."/>
            <person name="Miller K."/>
            <person name="Haudenschild C."/>
            <person name="Kitzman J."/>
            <person name="Nakayama T."/>
            <person name="Izutsu Y."/>
            <person name="Robert J."/>
            <person name="Fortriede J."/>
            <person name="Burns K."/>
            <person name="Lotay V."/>
            <person name="Karimi K."/>
            <person name="Yasuoka Y."/>
            <person name="Dichmann D.S."/>
            <person name="Flajnik M.F."/>
            <person name="Houston D.W."/>
            <person name="Shendure J."/>
            <person name="DuPasquier L."/>
            <person name="Vize P.D."/>
            <person name="Zorn A.M."/>
            <person name="Ito M."/>
            <person name="Marcotte E.M."/>
            <person name="Wallingford J.B."/>
            <person name="Ito Y."/>
            <person name="Asashima M."/>
            <person name="Ueno N."/>
            <person name="Matsuda Y."/>
            <person name="Veenstra G.J."/>
            <person name="Fujiyama A."/>
            <person name="Harland R.M."/>
            <person name="Taira M."/>
            <person name="Rokhsar D.S."/>
        </authorList>
    </citation>
    <scope>NUCLEOTIDE SEQUENCE [LARGE SCALE GENOMIC DNA]</scope>
    <source>
        <strain evidence="2">J</strain>
    </source>
</reference>
<name>A0A974DV66_XENLA</name>
<sequence>MRLRLKGKLTLRVPTYIRIAIPQQFQSIEPHIELPPLEKVVHKEHQHKPLSTIYSCLRPRGNLPRPELYQKWITNISDLTQEQWEVILSESLQPLIRARDRLIQFKYLDRAYYSPHVLHRINPAFPDQCNWCKGINADFFHLVWSCQLIQGLWSEIATYISHLMALPIETHPSVLLLNQTQLLYLSKRKCHTKKSHQAKCRGKTTLKCRTLLASNLERPSNDFRKGFAGLTSGSVGERDRNGYRDELLAKNRQKSHTQEHRQCTNRQIKFLPKTAIDQVGLKYKNLIVKPVGSMDVMEAIVGQVPNQKAFLLSKGLNP</sequence>
<dbReference type="EMBL" id="CM004467">
    <property type="protein sequence ID" value="OCT98709.1"/>
    <property type="molecule type" value="Genomic_DNA"/>
</dbReference>
<dbReference type="Proteomes" id="UP000694892">
    <property type="component" value="Chromosome 1S"/>
</dbReference>
<gene>
    <name evidence="1" type="ORF">XELAEV_18010940mg</name>
</gene>
<evidence type="ECO:0000313" key="2">
    <source>
        <dbReference type="Proteomes" id="UP000694892"/>
    </source>
</evidence>
<accession>A0A974DV66</accession>
<evidence type="ECO:0000313" key="1">
    <source>
        <dbReference type="EMBL" id="OCT98709.1"/>
    </source>
</evidence>
<dbReference type="AlphaFoldDB" id="A0A974DV66"/>
<organism evidence="1 2">
    <name type="scientific">Xenopus laevis</name>
    <name type="common">African clawed frog</name>
    <dbReference type="NCBI Taxonomy" id="8355"/>
    <lineage>
        <taxon>Eukaryota</taxon>
        <taxon>Metazoa</taxon>
        <taxon>Chordata</taxon>
        <taxon>Craniata</taxon>
        <taxon>Vertebrata</taxon>
        <taxon>Euteleostomi</taxon>
        <taxon>Amphibia</taxon>
        <taxon>Batrachia</taxon>
        <taxon>Anura</taxon>
        <taxon>Pipoidea</taxon>
        <taxon>Pipidae</taxon>
        <taxon>Xenopodinae</taxon>
        <taxon>Xenopus</taxon>
        <taxon>Xenopus</taxon>
    </lineage>
</organism>
<evidence type="ECO:0008006" key="3">
    <source>
        <dbReference type="Google" id="ProtNLM"/>
    </source>
</evidence>
<proteinExistence type="predicted"/>
<protein>
    <recommendedName>
        <fullName evidence="3">Reverse transcriptase zinc-binding domain-containing protein</fullName>
    </recommendedName>
</protein>